<dbReference type="Proteomes" id="UP000325434">
    <property type="component" value="Unassembled WGS sequence"/>
</dbReference>
<sequence length="315" mass="34973">MPHLYEWFIRPRHCQGRRSSTIISFQGKISPEFLVYQKHVRVAPRMYPSLAGWPLLLLLPGCLIDVATARLCRGSFNVTRLEDVESLFQGCTHVRGDITITDTYSGALILPNLKTIDGKLDVQYITSRPGMGNSTPTQITSLELPDTQSIKNVAIANITTLKTISMPRLESVSHFAIYQHGITTDTLDLRSLREASYFYLAGGFSSVKFPFLKDFNSIGIHSTLPVGCKSFTTQMEEISQSLEYKTDYQCSEPGSTPSLLGLIALCIIPVIAIAAAGYYCTRKKHEDTEYEEEKAVERPLSPIKEGANEKVVGQG</sequence>
<dbReference type="EMBL" id="ML734559">
    <property type="protein sequence ID" value="KAB8251545.1"/>
    <property type="molecule type" value="Genomic_DNA"/>
</dbReference>
<dbReference type="SUPFAM" id="SSF52058">
    <property type="entry name" value="L domain-like"/>
    <property type="match status" value="1"/>
</dbReference>
<evidence type="ECO:0000256" key="2">
    <source>
        <dbReference type="SAM" id="Phobius"/>
    </source>
</evidence>
<keyword evidence="2" id="KW-0472">Membrane</keyword>
<name>A0A5N6HBC2_ASPFL</name>
<protein>
    <submittedName>
        <fullName evidence="3">Uncharacterized protein</fullName>
    </submittedName>
</protein>
<evidence type="ECO:0000256" key="1">
    <source>
        <dbReference type="SAM" id="MobiDB-lite"/>
    </source>
</evidence>
<feature type="transmembrane region" description="Helical" evidence="2">
    <location>
        <begin position="259"/>
        <end position="280"/>
    </location>
</feature>
<keyword evidence="2" id="KW-0812">Transmembrane</keyword>
<keyword evidence="2" id="KW-1133">Transmembrane helix</keyword>
<dbReference type="VEuPathDB" id="FungiDB:F9C07_2227380"/>
<organism evidence="3">
    <name type="scientific">Aspergillus flavus</name>
    <dbReference type="NCBI Taxonomy" id="5059"/>
    <lineage>
        <taxon>Eukaryota</taxon>
        <taxon>Fungi</taxon>
        <taxon>Dikarya</taxon>
        <taxon>Ascomycota</taxon>
        <taxon>Pezizomycotina</taxon>
        <taxon>Eurotiomycetes</taxon>
        <taxon>Eurotiomycetidae</taxon>
        <taxon>Eurotiales</taxon>
        <taxon>Aspergillaceae</taxon>
        <taxon>Aspergillus</taxon>
        <taxon>Aspergillus subgen. Circumdati</taxon>
    </lineage>
</organism>
<dbReference type="AlphaFoldDB" id="A0A5N6HBC2"/>
<accession>A0A5N6HBC2</accession>
<proteinExistence type="predicted"/>
<reference evidence="3" key="1">
    <citation type="submission" date="2019-04" db="EMBL/GenBank/DDBJ databases">
        <title>Friends and foes A comparative genomics study of 23 Aspergillus species from section Flavi.</title>
        <authorList>
            <consortium name="DOE Joint Genome Institute"/>
            <person name="Kjaerbolling I."/>
            <person name="Vesth T."/>
            <person name="Frisvad J.C."/>
            <person name="Nybo J.L."/>
            <person name="Theobald S."/>
            <person name="Kildgaard S."/>
            <person name="Isbrandt T."/>
            <person name="Kuo A."/>
            <person name="Sato A."/>
            <person name="Lyhne E.K."/>
            <person name="Kogle M.E."/>
            <person name="Wiebenga A."/>
            <person name="Kun R.S."/>
            <person name="Lubbers R.J."/>
            <person name="Makela M.R."/>
            <person name="Barry K."/>
            <person name="Chovatia M."/>
            <person name="Clum A."/>
            <person name="Daum C."/>
            <person name="Haridas S."/>
            <person name="He G."/>
            <person name="LaButti K."/>
            <person name="Lipzen A."/>
            <person name="Mondo S."/>
            <person name="Riley R."/>
            <person name="Salamov A."/>
            <person name="Simmons B.A."/>
            <person name="Magnuson J.K."/>
            <person name="Henrissat B."/>
            <person name="Mortensen U.H."/>
            <person name="Larsen T.O."/>
            <person name="Devries R.P."/>
            <person name="Grigoriev I.V."/>
            <person name="Machida M."/>
            <person name="Baker S.E."/>
            <person name="Andersen M.R."/>
        </authorList>
    </citation>
    <scope>NUCLEOTIDE SEQUENCE [LARGE SCALE GENOMIC DNA]</scope>
    <source>
        <strain evidence="3">CBS 121.62</strain>
    </source>
</reference>
<feature type="region of interest" description="Disordered" evidence="1">
    <location>
        <begin position="290"/>
        <end position="315"/>
    </location>
</feature>
<gene>
    <name evidence="3" type="ORF">BDV35DRAFT_407473</name>
</gene>
<dbReference type="VEuPathDB" id="FungiDB:AFLA_003293"/>
<evidence type="ECO:0000313" key="3">
    <source>
        <dbReference type="EMBL" id="KAB8251545.1"/>
    </source>
</evidence>